<accession>A0A7J6W0I2</accession>
<dbReference type="Gene3D" id="1.25.40.20">
    <property type="entry name" value="Ankyrin repeat-containing domain"/>
    <property type="match status" value="2"/>
</dbReference>
<dbReference type="PANTHER" id="PTHR24121">
    <property type="entry name" value="NO MECHANORECEPTOR POTENTIAL C, ISOFORM D-RELATED"/>
    <property type="match status" value="1"/>
</dbReference>
<name>A0A7J6W0I2_THATH</name>
<organism evidence="2 3">
    <name type="scientific">Thalictrum thalictroides</name>
    <name type="common">Rue-anemone</name>
    <name type="synonym">Anemone thalictroides</name>
    <dbReference type="NCBI Taxonomy" id="46969"/>
    <lineage>
        <taxon>Eukaryota</taxon>
        <taxon>Viridiplantae</taxon>
        <taxon>Streptophyta</taxon>
        <taxon>Embryophyta</taxon>
        <taxon>Tracheophyta</taxon>
        <taxon>Spermatophyta</taxon>
        <taxon>Magnoliopsida</taxon>
        <taxon>Ranunculales</taxon>
        <taxon>Ranunculaceae</taxon>
        <taxon>Thalictroideae</taxon>
        <taxon>Thalictrum</taxon>
    </lineage>
</organism>
<dbReference type="InterPro" id="IPR002110">
    <property type="entry name" value="Ankyrin_rpt"/>
</dbReference>
<dbReference type="Pfam" id="PF12796">
    <property type="entry name" value="Ank_2"/>
    <property type="match status" value="3"/>
</dbReference>
<sequence>MRDIYGHAALMVAVKYNKPEAVKLLYAADPDFHHPPSKADRTPLKLCMSDSSMQEMFKLLLEIAPIQSKTPMGSNGWTVLHYAASSGDLSSVADILRFCPDCSEVVDNKDQNFLHIAVKFEHVEVVRFCVLEIKDIASNVLNGQDKDGNTPLNIAALSGNETITLCLLRDPRVNINAGAETNFENKEDIESKVEINPNTKLLIMIDEQGDTALHNAVLNHKLEAVKQLLEADPDIVYNANNSGETPLSIAIREARTHENRLTGDNTSHY</sequence>
<dbReference type="AlphaFoldDB" id="A0A7J6W0I2"/>
<reference evidence="2 3" key="1">
    <citation type="submission" date="2020-06" db="EMBL/GenBank/DDBJ databases">
        <title>Transcriptomic and genomic resources for Thalictrum thalictroides and T. hernandezii: Facilitating candidate gene discovery in an emerging model plant lineage.</title>
        <authorList>
            <person name="Arias T."/>
            <person name="Riano-Pachon D.M."/>
            <person name="Di Stilio V.S."/>
        </authorList>
    </citation>
    <scope>NUCLEOTIDE SEQUENCE [LARGE SCALE GENOMIC DNA]</scope>
    <source>
        <strain evidence="3">cv. WT478/WT964</strain>
        <tissue evidence="2">Leaves</tissue>
    </source>
</reference>
<proteinExistence type="predicted"/>
<evidence type="ECO:0000313" key="3">
    <source>
        <dbReference type="Proteomes" id="UP000554482"/>
    </source>
</evidence>
<feature type="repeat" description="ANK" evidence="1">
    <location>
        <begin position="208"/>
        <end position="240"/>
    </location>
</feature>
<dbReference type="PANTHER" id="PTHR24121:SF22">
    <property type="entry name" value="PROTEIN ACCELERATED CELL DEATH 6-LIKE"/>
    <property type="match status" value="1"/>
</dbReference>
<keyword evidence="3" id="KW-1185">Reference proteome</keyword>
<dbReference type="PROSITE" id="PS50088">
    <property type="entry name" value="ANK_REPEAT"/>
    <property type="match status" value="1"/>
</dbReference>
<dbReference type="PROSITE" id="PS50297">
    <property type="entry name" value="ANK_REP_REGION"/>
    <property type="match status" value="1"/>
</dbReference>
<dbReference type="InterPro" id="IPR036770">
    <property type="entry name" value="Ankyrin_rpt-contain_sf"/>
</dbReference>
<dbReference type="Proteomes" id="UP000554482">
    <property type="component" value="Unassembled WGS sequence"/>
</dbReference>
<evidence type="ECO:0000256" key="1">
    <source>
        <dbReference type="PROSITE-ProRule" id="PRU00023"/>
    </source>
</evidence>
<dbReference type="EMBL" id="JABWDY010023819">
    <property type="protein sequence ID" value="KAF5190661.1"/>
    <property type="molecule type" value="Genomic_DNA"/>
</dbReference>
<keyword evidence="1" id="KW-0040">ANK repeat</keyword>
<dbReference type="OrthoDB" id="1847170at2759"/>
<gene>
    <name evidence="2" type="ORF">FRX31_019752</name>
</gene>
<comment type="caution">
    <text evidence="2">The sequence shown here is derived from an EMBL/GenBank/DDBJ whole genome shotgun (WGS) entry which is preliminary data.</text>
</comment>
<protein>
    <recommendedName>
        <fullName evidence="4">Ankyrin repeat-containing protein</fullName>
    </recommendedName>
</protein>
<evidence type="ECO:0000313" key="2">
    <source>
        <dbReference type="EMBL" id="KAF5190661.1"/>
    </source>
</evidence>
<evidence type="ECO:0008006" key="4">
    <source>
        <dbReference type="Google" id="ProtNLM"/>
    </source>
</evidence>
<dbReference type="SMART" id="SM00248">
    <property type="entry name" value="ANK"/>
    <property type="match status" value="6"/>
</dbReference>
<dbReference type="SUPFAM" id="SSF48403">
    <property type="entry name" value="Ankyrin repeat"/>
    <property type="match status" value="1"/>
</dbReference>